<feature type="domain" description="C2H2-type" evidence="13">
    <location>
        <begin position="1158"/>
        <end position="1186"/>
    </location>
</feature>
<feature type="domain" description="C2H2-type" evidence="13">
    <location>
        <begin position="435"/>
        <end position="463"/>
    </location>
</feature>
<feature type="domain" description="C2H2-type" evidence="13">
    <location>
        <begin position="499"/>
        <end position="526"/>
    </location>
</feature>
<dbReference type="Pfam" id="PF00096">
    <property type="entry name" value="zf-C2H2"/>
    <property type="match status" value="18"/>
</dbReference>
<evidence type="ECO:0000256" key="11">
    <source>
        <dbReference type="PROSITE-ProRule" id="PRU00042"/>
    </source>
</evidence>
<feature type="domain" description="C2H2-type" evidence="13">
    <location>
        <begin position="282"/>
        <end position="309"/>
    </location>
</feature>
<evidence type="ECO:0000313" key="14">
    <source>
        <dbReference type="Proteomes" id="UP000808372"/>
    </source>
</evidence>
<feature type="region of interest" description="Disordered" evidence="12">
    <location>
        <begin position="1253"/>
        <end position="1279"/>
    </location>
</feature>
<dbReference type="FunFam" id="3.30.160.60:FF:000508">
    <property type="entry name" value="Myeloid zinc finger 1"/>
    <property type="match status" value="1"/>
</dbReference>
<feature type="domain" description="C2H2-type" evidence="13">
    <location>
        <begin position="1130"/>
        <end position="1158"/>
    </location>
</feature>
<feature type="region of interest" description="Disordered" evidence="12">
    <location>
        <begin position="855"/>
        <end position="878"/>
    </location>
</feature>
<proteinExistence type="inferred from homology"/>
<dbReference type="PROSITE" id="PS50157">
    <property type="entry name" value="ZINC_FINGER_C2H2_2"/>
    <property type="match status" value="25"/>
</dbReference>
<comment type="similarity">
    <text evidence="2">Belongs to the krueppel C2H2-type zinc-finger protein family.</text>
</comment>
<feature type="domain" description="C2H2-type" evidence="13">
    <location>
        <begin position="1219"/>
        <end position="1247"/>
    </location>
</feature>
<feature type="compositionally biased region" description="Pro residues" evidence="12">
    <location>
        <begin position="162"/>
        <end position="172"/>
    </location>
</feature>
<feature type="compositionally biased region" description="Basic and acidic residues" evidence="12">
    <location>
        <begin position="861"/>
        <end position="875"/>
    </location>
</feature>
<dbReference type="Pfam" id="PF13894">
    <property type="entry name" value="zf-C2H2_4"/>
    <property type="match status" value="1"/>
</dbReference>
<dbReference type="PANTHER" id="PTHR24376">
    <property type="entry name" value="ZINC FINGER PROTEIN"/>
    <property type="match status" value="1"/>
</dbReference>
<accession>A0A8U0QHN2</accession>
<feature type="domain" description="C2H2-type" evidence="13">
    <location>
        <begin position="555"/>
        <end position="582"/>
    </location>
</feature>
<feature type="region of interest" description="Disordered" evidence="12">
    <location>
        <begin position="1295"/>
        <end position="1349"/>
    </location>
</feature>
<keyword evidence="6" id="KW-0862">Zinc</keyword>
<feature type="region of interest" description="Disordered" evidence="12">
    <location>
        <begin position="727"/>
        <end position="783"/>
    </location>
</feature>
<feature type="region of interest" description="Disordered" evidence="12">
    <location>
        <begin position="917"/>
        <end position="982"/>
    </location>
</feature>
<feature type="compositionally biased region" description="Polar residues" evidence="12">
    <location>
        <begin position="1015"/>
        <end position="1038"/>
    </location>
</feature>
<organism evidence="14 15">
    <name type="scientific">Salvelinus namaycush</name>
    <name type="common">Lake trout</name>
    <name type="synonym">Salmo namaycush</name>
    <dbReference type="NCBI Taxonomy" id="8040"/>
    <lineage>
        <taxon>Eukaryota</taxon>
        <taxon>Metazoa</taxon>
        <taxon>Chordata</taxon>
        <taxon>Craniata</taxon>
        <taxon>Vertebrata</taxon>
        <taxon>Euteleostomi</taxon>
        <taxon>Actinopterygii</taxon>
        <taxon>Neopterygii</taxon>
        <taxon>Teleostei</taxon>
        <taxon>Protacanthopterygii</taxon>
        <taxon>Salmoniformes</taxon>
        <taxon>Salmonidae</taxon>
        <taxon>Salmoninae</taxon>
        <taxon>Salvelinus</taxon>
    </lineage>
</organism>
<evidence type="ECO:0000256" key="12">
    <source>
        <dbReference type="SAM" id="MobiDB-lite"/>
    </source>
</evidence>
<feature type="domain" description="C2H2-type" evidence="13">
    <location>
        <begin position="226"/>
        <end position="253"/>
    </location>
</feature>
<gene>
    <name evidence="15" type="primary">LOC120041888</name>
</gene>
<sequence>MNPLSSEKETLMDEIEKSLWNLTEDNLRYMCERCGMDGSEIKGMNHRLLRRKVMEEMWDNTESMKSEEQGMSWLVQLKDDIRRILEDGSSALMSPSQADDDVDCNEEHKGDGDWLPSNGLTAEPLHPSQCDDDDDCDEEGGAGLPCNGLEAESAPERNSYDKPPPPPSPLPESPGRASPGRALLCGLKRVSVRLDDCRKTPGQSSHIIHKTTQTGEKPHSSSNAEHICDHCGKNFVTATNLKTHLLCLTGEKPHMCSECGKRFTQAGNLKRHQRTHTGEKPFVCPRCGKDYNDSGNLKKHMRSHVVKQHTGNPTVKPYLCSECGKQFFGKQSLEYHREVFHTDHPHRCGQCKKSFITAARLESHTKTRHPPTDPLKNPHVCLECGRGFPVAASLKRHLRIHSEEKPYVCPQCGNGYSDRGNLKKHIRTHTEEKPYHCVVCGMKFRHTKTLQRHHQENHKGETLGPIQRHQDPLPCPHCGEKFSTKALLKDHLRTHPTRVHCSQCDKTFSNKGNLLVHQRKHTGERPYLCPQCGKSFSLAGSLKLHLRIHAGEKPYCCTYCDKRFTRKGHCNSHMRIHTGEKPYQCSDCGRRFADGNVLKNHRRTHTGEKPFQCRMCDKAFAQLTSLKKHQETHSHNHTVRYKMSSERETLMDEIEKSLWNLTEDNLRYMCERCGMDGSEIKGMNHRLLRRKVMEEMWDNTESMKSEEQGMSWLVRLKDDIRRILEDGSSALMSPSQTDDDVDCDEEWNEEGGARLPSNRLEAKSDLERHTPEQRESDVTTSQSESVFLKPHLCTTCGKGFHQAGCLKRHLRTHTGEKPFVCPRCGRAWSDSGNLKRHMRKTHPGKEMVVKMLNTQRSDPTGSREEMNVDSIKSEEQGTSWSLQLKQEDACGAPVSLSQAHADDVDCNVEDRDWLPSIGLKAEPMSPSQSDDDAADRKEEWNEAGGATLPSNGLEAESAQESHSCDKPLWPSSTLPESPGRASPGSALLCGLKRVSVRLVDCRKTPGQSGLKIHKATQTGEKSHSSSNAEQHKTLSGNRPRSHICDHCGKNFTTATNLKRHLLYLSGEKPYMCSECGKRFTQAGSLKTHQRTHTGEKPYICTRCGKAWSDYGNLKRHMRRHTVKQHTVKPHHCSDCGKQFIVKSSLKHHRLVFHTDHPHRCGQCKKSFITAERLESHMKTQHPPSDPLKNPHVCSECGKGFHQAGCLKRHLRTHTGEKPFVCPHCGRAWSDSGNLKRHMRKTHPGEEMVVKRLDTQRSDPTGSREEMNVDSIKSEEQGMSRSLQLKEDIRRILVDASGAPMSPNQADDYSEDCDEGGRTRLSSNRLEAKSDLERHTPEQRESDVTTSQSESVFLKPHLCTTCGKGFKKAGCLKRHQRTHTGEKPFVCPRCGRAWSDSGNLKRHMRKTHPGKEMVVKMLDTQRSDPTGSRKEINVDSIKSEEQGTSWSLQLKEEDACGAPVSLSQAHADDVDCNVEDRDWLPSIGLKAEPMSPSQSDDDVADRKEECNETGGALHCGKAWSY</sequence>
<comment type="subcellular location">
    <subcellularLocation>
        <location evidence="1">Nucleus</location>
    </subcellularLocation>
</comment>
<feature type="domain" description="C2H2-type" evidence="13">
    <location>
        <begin position="1384"/>
        <end position="1412"/>
    </location>
</feature>
<feature type="domain" description="C2H2-type" evidence="13">
    <location>
        <begin position="346"/>
        <end position="374"/>
    </location>
</feature>
<feature type="domain" description="C2H2-type" evidence="13">
    <location>
        <begin position="473"/>
        <end position="495"/>
    </location>
</feature>
<dbReference type="GO" id="GO:0000978">
    <property type="term" value="F:RNA polymerase II cis-regulatory region sequence-specific DNA binding"/>
    <property type="evidence" value="ECO:0007669"/>
    <property type="project" value="TreeGrafter"/>
</dbReference>
<dbReference type="FunFam" id="3.30.160.60:FF:000038">
    <property type="entry name" value="Zinc finger protein 624"/>
    <property type="match status" value="1"/>
</dbReference>
<dbReference type="FunFam" id="3.30.160.60:FF:000012">
    <property type="entry name" value="RB-associated KRAB zinc finger protein-like"/>
    <property type="match status" value="1"/>
</dbReference>
<feature type="domain" description="C2H2-type" evidence="13">
    <location>
        <begin position="611"/>
        <end position="638"/>
    </location>
</feature>
<dbReference type="Gene3D" id="3.30.160.60">
    <property type="entry name" value="Classic Zinc Finger"/>
    <property type="match status" value="23"/>
</dbReference>
<keyword evidence="5 11" id="KW-0863">Zinc-finger</keyword>
<protein>
    <submittedName>
        <fullName evidence="15">Zinc finger protein 721-like</fullName>
    </submittedName>
</protein>
<dbReference type="Proteomes" id="UP000808372">
    <property type="component" value="Unplaced"/>
</dbReference>
<dbReference type="GO" id="GO:0005634">
    <property type="term" value="C:nucleus"/>
    <property type="evidence" value="ECO:0007669"/>
    <property type="project" value="UniProtKB-SubCell"/>
</dbReference>
<feature type="domain" description="C2H2-type" evidence="13">
    <location>
        <begin position="819"/>
        <end position="847"/>
    </location>
</feature>
<feature type="region of interest" description="Disordered" evidence="12">
    <location>
        <begin position="1482"/>
        <end position="1509"/>
    </location>
</feature>
<dbReference type="KEGG" id="snh:120041888"/>
<feature type="domain" description="C2H2-type" evidence="13">
    <location>
        <begin position="318"/>
        <end position="346"/>
    </location>
</feature>
<dbReference type="FunFam" id="3.30.160.60:FF:000744">
    <property type="entry name" value="zinc finger E-box-binding homeobox 1"/>
    <property type="match status" value="1"/>
</dbReference>
<keyword evidence="14" id="KW-1185">Reference proteome</keyword>
<dbReference type="GO" id="GO:0001228">
    <property type="term" value="F:DNA-binding transcription activator activity, RNA polymerase II-specific"/>
    <property type="evidence" value="ECO:0007669"/>
    <property type="project" value="TreeGrafter"/>
</dbReference>
<name>A0A8U0QHN2_SALNM</name>
<evidence type="ECO:0000256" key="1">
    <source>
        <dbReference type="ARBA" id="ARBA00004123"/>
    </source>
</evidence>
<dbReference type="GeneID" id="120041888"/>
<dbReference type="FunFam" id="3.30.160.60:FF:001480">
    <property type="entry name" value="Si:cabz01071911.3"/>
    <property type="match status" value="1"/>
</dbReference>
<evidence type="ECO:0000256" key="7">
    <source>
        <dbReference type="ARBA" id="ARBA00023015"/>
    </source>
</evidence>
<evidence type="ECO:0000256" key="3">
    <source>
        <dbReference type="ARBA" id="ARBA00022723"/>
    </source>
</evidence>
<dbReference type="FunFam" id="3.30.160.60:FF:000065">
    <property type="entry name" value="B-cell CLL/lymphoma 6, member B"/>
    <property type="match status" value="1"/>
</dbReference>
<feature type="compositionally biased region" description="Basic and acidic residues" evidence="12">
    <location>
        <begin position="760"/>
        <end position="777"/>
    </location>
</feature>
<dbReference type="FunFam" id="3.30.160.60:FF:000446">
    <property type="entry name" value="Zinc finger protein"/>
    <property type="match status" value="2"/>
</dbReference>
<dbReference type="FunFam" id="3.30.160.60:FF:002343">
    <property type="entry name" value="Zinc finger protein 33A"/>
    <property type="match status" value="5"/>
</dbReference>
<dbReference type="InterPro" id="IPR013087">
    <property type="entry name" value="Znf_C2H2_type"/>
</dbReference>
<feature type="domain" description="C2H2-type" evidence="13">
    <location>
        <begin position="1356"/>
        <end position="1383"/>
    </location>
</feature>
<feature type="compositionally biased region" description="Acidic residues" evidence="12">
    <location>
        <begin position="737"/>
        <end position="749"/>
    </location>
</feature>
<dbReference type="SMART" id="SM00355">
    <property type="entry name" value="ZnF_C2H2"/>
    <property type="match status" value="25"/>
</dbReference>
<feature type="domain" description="C2H2-type" evidence="13">
    <location>
        <begin position="1191"/>
        <end position="1218"/>
    </location>
</feature>
<dbReference type="PANTHER" id="PTHR24376:SF216">
    <property type="entry name" value="ZINC FINGER PROTEIN 420-LIKE"/>
    <property type="match status" value="1"/>
</dbReference>
<feature type="domain" description="C2H2-type" evidence="13">
    <location>
        <begin position="791"/>
        <end position="818"/>
    </location>
</feature>
<keyword evidence="9" id="KW-0804">Transcription</keyword>
<evidence type="ECO:0000256" key="5">
    <source>
        <dbReference type="ARBA" id="ARBA00022771"/>
    </source>
</evidence>
<keyword evidence="7" id="KW-0805">Transcription regulation</keyword>
<dbReference type="SUPFAM" id="SSF57667">
    <property type="entry name" value="beta-beta-alpha zinc fingers"/>
    <property type="match status" value="15"/>
</dbReference>
<dbReference type="FunFam" id="3.30.160.60:FF:000478">
    <property type="entry name" value="Zinc finger protein 133"/>
    <property type="match status" value="1"/>
</dbReference>
<feature type="compositionally biased region" description="Acidic residues" evidence="12">
    <location>
        <begin position="130"/>
        <end position="140"/>
    </location>
</feature>
<evidence type="ECO:0000256" key="10">
    <source>
        <dbReference type="ARBA" id="ARBA00023242"/>
    </source>
</evidence>
<feature type="domain" description="C2H2-type" evidence="13">
    <location>
        <begin position="407"/>
        <end position="434"/>
    </location>
</feature>
<dbReference type="GO" id="GO:0008270">
    <property type="term" value="F:zinc ion binding"/>
    <property type="evidence" value="ECO:0007669"/>
    <property type="project" value="UniProtKB-KW"/>
</dbReference>
<dbReference type="PROSITE" id="PS00028">
    <property type="entry name" value="ZINC_FINGER_C2H2_1"/>
    <property type="match status" value="22"/>
</dbReference>
<keyword evidence="8" id="KW-0238">DNA-binding</keyword>
<evidence type="ECO:0000256" key="4">
    <source>
        <dbReference type="ARBA" id="ARBA00022737"/>
    </source>
</evidence>
<reference evidence="15" key="1">
    <citation type="submission" date="2025-08" db="UniProtKB">
        <authorList>
            <consortium name="RefSeq"/>
        </authorList>
    </citation>
    <scope>IDENTIFICATION</scope>
    <source>
        <tissue evidence="15">White muscle</tissue>
    </source>
</reference>
<evidence type="ECO:0000256" key="8">
    <source>
        <dbReference type="ARBA" id="ARBA00023125"/>
    </source>
</evidence>
<feature type="domain" description="C2H2-type" evidence="13">
    <location>
        <begin position="1042"/>
        <end position="1069"/>
    </location>
</feature>
<feature type="domain" description="C2H2-type" evidence="13">
    <location>
        <begin position="1070"/>
        <end position="1097"/>
    </location>
</feature>
<dbReference type="GO" id="GO:0042802">
    <property type="term" value="F:identical protein binding"/>
    <property type="evidence" value="ECO:0007669"/>
    <property type="project" value="UniProtKB-ARBA"/>
</dbReference>
<feature type="domain" description="C2H2-type" evidence="13">
    <location>
        <begin position="379"/>
        <end position="406"/>
    </location>
</feature>
<feature type="domain" description="C2H2-type" evidence="13">
    <location>
        <begin position="1098"/>
        <end position="1125"/>
    </location>
</feature>
<dbReference type="FunFam" id="3.30.160.60:FF:002716">
    <property type="entry name" value="Zinc finger protein 212"/>
    <property type="match status" value="1"/>
</dbReference>
<keyword evidence="3" id="KW-0479">Metal-binding</keyword>
<dbReference type="FunFam" id="3.30.160.60:FF:000303">
    <property type="entry name" value="Zinc finger protein 41"/>
    <property type="match status" value="1"/>
</dbReference>
<dbReference type="FunFam" id="3.30.160.60:FF:000557">
    <property type="entry name" value="zinc finger and SCAN domain-containing protein 29"/>
    <property type="match status" value="1"/>
</dbReference>
<dbReference type="InterPro" id="IPR036236">
    <property type="entry name" value="Znf_C2H2_sf"/>
</dbReference>
<keyword evidence="10" id="KW-0539">Nucleus</keyword>
<evidence type="ECO:0000256" key="6">
    <source>
        <dbReference type="ARBA" id="ARBA00022833"/>
    </source>
</evidence>
<keyword evidence="4" id="KW-0677">Repeat</keyword>
<feature type="domain" description="C2H2-type" evidence="13">
    <location>
        <begin position="254"/>
        <end position="281"/>
    </location>
</feature>
<feature type="region of interest" description="Disordered" evidence="12">
    <location>
        <begin position="89"/>
        <end position="181"/>
    </location>
</feature>
<dbReference type="RefSeq" id="XP_038842677.1">
    <property type="nucleotide sequence ID" value="XM_038986749.1"/>
</dbReference>
<feature type="region of interest" description="Disordered" evidence="12">
    <location>
        <begin position="1005"/>
        <end position="1039"/>
    </location>
</feature>
<feature type="compositionally biased region" description="Basic and acidic residues" evidence="12">
    <location>
        <begin position="1325"/>
        <end position="1342"/>
    </location>
</feature>
<evidence type="ECO:0000256" key="9">
    <source>
        <dbReference type="ARBA" id="ARBA00023163"/>
    </source>
</evidence>
<evidence type="ECO:0000313" key="15">
    <source>
        <dbReference type="RefSeq" id="XP_038842677.1"/>
    </source>
</evidence>
<dbReference type="FunFam" id="3.30.160.60:FF:000100">
    <property type="entry name" value="Zinc finger 45-like"/>
    <property type="match status" value="1"/>
</dbReference>
<feature type="domain" description="C2H2-type" evidence="13">
    <location>
        <begin position="527"/>
        <end position="554"/>
    </location>
</feature>
<evidence type="ECO:0000256" key="2">
    <source>
        <dbReference type="ARBA" id="ARBA00006991"/>
    </source>
</evidence>
<feature type="domain" description="C2H2-type" evidence="13">
    <location>
        <begin position="583"/>
        <end position="610"/>
    </location>
</feature>
<evidence type="ECO:0000259" key="13">
    <source>
        <dbReference type="PROSITE" id="PS50157"/>
    </source>
</evidence>